<name>A0ABQ4S4Z5_9HYPH</name>
<dbReference type="InterPro" id="IPR028978">
    <property type="entry name" value="Chorismate_lyase_/UTRA_dom_sf"/>
</dbReference>
<gene>
    <name evidence="2" type="ORF">GMJLKIPL_0063</name>
</gene>
<dbReference type="Gene3D" id="3.40.1410.10">
    <property type="entry name" value="Chorismate lyase-like"/>
    <property type="match status" value="1"/>
</dbReference>
<comment type="caution">
    <text evidence="2">The sequence shown here is derived from an EMBL/GenBank/DDBJ whole genome shotgun (WGS) entry which is preliminary data.</text>
</comment>
<feature type="signal peptide" evidence="1">
    <location>
        <begin position="1"/>
        <end position="19"/>
    </location>
</feature>
<proteinExistence type="predicted"/>
<organism evidence="2 3">
    <name type="scientific">Methylobacterium isbiliense</name>
    <dbReference type="NCBI Taxonomy" id="315478"/>
    <lineage>
        <taxon>Bacteria</taxon>
        <taxon>Pseudomonadati</taxon>
        <taxon>Pseudomonadota</taxon>
        <taxon>Alphaproteobacteria</taxon>
        <taxon>Hyphomicrobiales</taxon>
        <taxon>Methylobacteriaceae</taxon>
        <taxon>Methylobacterium</taxon>
    </lineage>
</organism>
<dbReference type="Proteomes" id="UP001055153">
    <property type="component" value="Unassembled WGS sequence"/>
</dbReference>
<keyword evidence="3" id="KW-1185">Reference proteome</keyword>
<dbReference type="RefSeq" id="WP_238233106.1">
    <property type="nucleotide sequence ID" value="NZ_BPQQ01000001.1"/>
</dbReference>
<evidence type="ECO:0000313" key="2">
    <source>
        <dbReference type="EMBL" id="GJD98156.1"/>
    </source>
</evidence>
<feature type="chain" id="PRO_5045948499" evidence="1">
    <location>
        <begin position="20"/>
        <end position="229"/>
    </location>
</feature>
<protein>
    <submittedName>
        <fullName evidence="2">Uncharacterized protein</fullName>
    </submittedName>
</protein>
<dbReference type="SUPFAM" id="SSF64288">
    <property type="entry name" value="Chorismate lyase-like"/>
    <property type="match status" value="1"/>
</dbReference>
<reference evidence="2" key="2">
    <citation type="submission" date="2021-08" db="EMBL/GenBank/DDBJ databases">
        <authorList>
            <person name="Tani A."/>
            <person name="Ola A."/>
            <person name="Ogura Y."/>
            <person name="Katsura K."/>
            <person name="Hayashi T."/>
        </authorList>
    </citation>
    <scope>NUCLEOTIDE SEQUENCE</scope>
    <source>
        <strain evidence="2">DSM 17168</strain>
    </source>
</reference>
<dbReference type="EMBL" id="BPQQ01000001">
    <property type="protein sequence ID" value="GJD98156.1"/>
    <property type="molecule type" value="Genomic_DNA"/>
</dbReference>
<keyword evidence="1" id="KW-0732">Signal</keyword>
<evidence type="ECO:0000313" key="3">
    <source>
        <dbReference type="Proteomes" id="UP001055153"/>
    </source>
</evidence>
<accession>A0ABQ4S4Z5</accession>
<reference evidence="2" key="1">
    <citation type="journal article" date="2021" name="Front. Microbiol.">
        <title>Comprehensive Comparative Genomics and Phenotyping of Methylobacterium Species.</title>
        <authorList>
            <person name="Alessa O."/>
            <person name="Ogura Y."/>
            <person name="Fujitani Y."/>
            <person name="Takami H."/>
            <person name="Hayashi T."/>
            <person name="Sahin N."/>
            <person name="Tani A."/>
        </authorList>
    </citation>
    <scope>NUCLEOTIDE SEQUENCE</scope>
    <source>
        <strain evidence="2">DSM 17168</strain>
    </source>
</reference>
<sequence>MPRRALVPVLLLAALPARADMPARWPDSHLGRVEATAVIQTLNARLLAARSATATLEAWCAGHRMAAAPRLSARLVREADAPASPETRHRLQVGPDEPVRYRRVRLACGDHVLSEADNWYVPGRLTPEMNRLLDETDTPFGRAVQSLAPTRQTVEAETLWQPLPEGWDQAPPAPAACTDLAVPDALLRHRAVLFTAGRQPFSEVVETYTRAVLDFPRPARPEDPACAKR</sequence>
<evidence type="ECO:0000256" key="1">
    <source>
        <dbReference type="SAM" id="SignalP"/>
    </source>
</evidence>